<dbReference type="InterPro" id="IPR000727">
    <property type="entry name" value="T_SNARE_dom"/>
</dbReference>
<name>A0A1Y1XWG9_9FUNG</name>
<evidence type="ECO:0000259" key="5">
    <source>
        <dbReference type="PROSITE" id="PS50192"/>
    </source>
</evidence>
<feature type="domain" description="T-SNARE coiled-coil homology" evidence="5">
    <location>
        <begin position="179"/>
        <end position="241"/>
    </location>
</feature>
<evidence type="ECO:0000313" key="7">
    <source>
        <dbReference type="Proteomes" id="UP000193498"/>
    </source>
</evidence>
<evidence type="ECO:0000256" key="2">
    <source>
        <dbReference type="ARBA" id="ARBA00009063"/>
    </source>
</evidence>
<reference evidence="6 7" key="1">
    <citation type="submission" date="2016-07" db="EMBL/GenBank/DDBJ databases">
        <title>Pervasive Adenine N6-methylation of Active Genes in Fungi.</title>
        <authorList>
            <consortium name="DOE Joint Genome Institute"/>
            <person name="Mondo S.J."/>
            <person name="Dannebaum R.O."/>
            <person name="Kuo R.C."/>
            <person name="Labutti K."/>
            <person name="Haridas S."/>
            <person name="Kuo A."/>
            <person name="Salamov A."/>
            <person name="Ahrendt S.R."/>
            <person name="Lipzen A."/>
            <person name="Sullivan W."/>
            <person name="Andreopoulos W.B."/>
            <person name="Clum A."/>
            <person name="Lindquist E."/>
            <person name="Daum C."/>
            <person name="Ramamoorthy G.K."/>
            <person name="Gryganskyi A."/>
            <person name="Culley D."/>
            <person name="Magnuson J.K."/>
            <person name="James T.Y."/>
            <person name="O'Malley M.A."/>
            <person name="Stajich J.E."/>
            <person name="Spatafora J.W."/>
            <person name="Visel A."/>
            <person name="Grigoriev I.V."/>
        </authorList>
    </citation>
    <scope>NUCLEOTIDE SEQUENCE [LARGE SCALE GENOMIC DNA]</scope>
    <source>
        <strain evidence="6 7">CBS 931.73</strain>
    </source>
</reference>
<dbReference type="InterPro" id="IPR045242">
    <property type="entry name" value="Syntaxin"/>
</dbReference>
<dbReference type="InterPro" id="IPR010989">
    <property type="entry name" value="SNARE"/>
</dbReference>
<comment type="similarity">
    <text evidence="2">Belongs to the syntaxin family.</text>
</comment>
<dbReference type="GO" id="GO:0006887">
    <property type="term" value="P:exocytosis"/>
    <property type="evidence" value="ECO:0007669"/>
    <property type="project" value="TreeGrafter"/>
</dbReference>
<comment type="caution">
    <text evidence="6">The sequence shown here is derived from an EMBL/GenBank/DDBJ whole genome shotgun (WGS) entry which is preliminary data.</text>
</comment>
<dbReference type="EMBL" id="MCFE01000419">
    <property type="protein sequence ID" value="ORX89826.1"/>
    <property type="molecule type" value="Genomic_DNA"/>
</dbReference>
<keyword evidence="3" id="KW-0175">Coiled coil</keyword>
<dbReference type="GO" id="GO:0012505">
    <property type="term" value="C:endomembrane system"/>
    <property type="evidence" value="ECO:0007669"/>
    <property type="project" value="TreeGrafter"/>
</dbReference>
<protein>
    <submittedName>
        <fullName evidence="6">t-SNARE</fullName>
    </submittedName>
</protein>
<gene>
    <name evidence="6" type="ORF">K493DRAFT_340389</name>
</gene>
<evidence type="ECO:0000256" key="4">
    <source>
        <dbReference type="SAM" id="Phobius"/>
    </source>
</evidence>
<feature type="transmembrane region" description="Helical" evidence="4">
    <location>
        <begin position="252"/>
        <end position="274"/>
    </location>
</feature>
<dbReference type="GO" id="GO:0006906">
    <property type="term" value="P:vesicle fusion"/>
    <property type="evidence" value="ECO:0007669"/>
    <property type="project" value="TreeGrafter"/>
</dbReference>
<sequence length="277" mass="32058">MPSYDGDTPSQMEKGVRSVMSAAEFNKALEELSELRQRCEINIIEIDEKYQASLDILTPQESAENSSQLRELSTRTTSMLGLGKEHLKVLYRNILQSDDVELRRKRCAGAKQQLESTVKKYRETERNGQENYRNVLRRHYVMVNPEATEVEIEDYVASEPNDQIFASAILRKNNAKATAQLVRDRHQDIVEITRMIVELDSLFRQVHEMVEEQQEIIQHVEEKVVVANDQLSEGNRELDRTKKIMLQLRAKYKMLTLIAIIILVVVAVVIYIAIRKK</sequence>
<evidence type="ECO:0000313" key="6">
    <source>
        <dbReference type="EMBL" id="ORX89826.1"/>
    </source>
</evidence>
<dbReference type="PANTHER" id="PTHR19957">
    <property type="entry name" value="SYNTAXIN"/>
    <property type="match status" value="1"/>
</dbReference>
<keyword evidence="4" id="KW-1133">Transmembrane helix</keyword>
<dbReference type="Gene3D" id="1.20.58.70">
    <property type="match status" value="1"/>
</dbReference>
<dbReference type="InParanoid" id="A0A1Y1XWG9"/>
<comment type="subcellular location">
    <subcellularLocation>
        <location evidence="1">Membrane</location>
        <topology evidence="1">Single-pass type IV membrane protein</topology>
    </subcellularLocation>
</comment>
<evidence type="ECO:0000256" key="1">
    <source>
        <dbReference type="ARBA" id="ARBA00004211"/>
    </source>
</evidence>
<dbReference type="SMART" id="SM00397">
    <property type="entry name" value="t_SNARE"/>
    <property type="match status" value="1"/>
</dbReference>
<dbReference type="Proteomes" id="UP000193498">
    <property type="component" value="Unassembled WGS sequence"/>
</dbReference>
<feature type="coiled-coil region" evidence="3">
    <location>
        <begin position="210"/>
        <end position="237"/>
    </location>
</feature>
<dbReference type="GO" id="GO:0005484">
    <property type="term" value="F:SNAP receptor activity"/>
    <property type="evidence" value="ECO:0007669"/>
    <property type="project" value="TreeGrafter"/>
</dbReference>
<feature type="coiled-coil region" evidence="3">
    <location>
        <begin position="22"/>
        <end position="49"/>
    </location>
</feature>
<dbReference type="GO" id="GO:0000149">
    <property type="term" value="F:SNARE binding"/>
    <property type="evidence" value="ECO:0007669"/>
    <property type="project" value="TreeGrafter"/>
</dbReference>
<keyword evidence="4" id="KW-0812">Transmembrane</keyword>
<evidence type="ECO:0000256" key="3">
    <source>
        <dbReference type="SAM" id="Coils"/>
    </source>
</evidence>
<dbReference type="SUPFAM" id="SSF47661">
    <property type="entry name" value="t-snare proteins"/>
    <property type="match status" value="1"/>
</dbReference>
<dbReference type="PANTHER" id="PTHR19957:SF307">
    <property type="entry name" value="PROTEIN SSO1-RELATED"/>
    <property type="match status" value="1"/>
</dbReference>
<dbReference type="GO" id="GO:0006886">
    <property type="term" value="P:intracellular protein transport"/>
    <property type="evidence" value="ECO:0007669"/>
    <property type="project" value="TreeGrafter"/>
</dbReference>
<accession>A0A1Y1XWG9</accession>
<proteinExistence type="inferred from homology"/>
<keyword evidence="4" id="KW-0472">Membrane</keyword>
<organism evidence="6 7">
    <name type="scientific">Basidiobolus meristosporus CBS 931.73</name>
    <dbReference type="NCBI Taxonomy" id="1314790"/>
    <lineage>
        <taxon>Eukaryota</taxon>
        <taxon>Fungi</taxon>
        <taxon>Fungi incertae sedis</taxon>
        <taxon>Zoopagomycota</taxon>
        <taxon>Entomophthoromycotina</taxon>
        <taxon>Basidiobolomycetes</taxon>
        <taxon>Basidiobolales</taxon>
        <taxon>Basidiobolaceae</taxon>
        <taxon>Basidiobolus</taxon>
    </lineage>
</organism>
<dbReference type="GO" id="GO:0005886">
    <property type="term" value="C:plasma membrane"/>
    <property type="evidence" value="ECO:0007669"/>
    <property type="project" value="TreeGrafter"/>
</dbReference>
<dbReference type="AlphaFoldDB" id="A0A1Y1XWG9"/>
<dbReference type="PROSITE" id="PS50192">
    <property type="entry name" value="T_SNARE"/>
    <property type="match status" value="1"/>
</dbReference>
<keyword evidence="7" id="KW-1185">Reference proteome</keyword>
<dbReference type="GO" id="GO:0031201">
    <property type="term" value="C:SNARE complex"/>
    <property type="evidence" value="ECO:0007669"/>
    <property type="project" value="TreeGrafter"/>
</dbReference>
<dbReference type="STRING" id="1314790.A0A1Y1XWG9"/>
<dbReference type="GO" id="GO:0048278">
    <property type="term" value="P:vesicle docking"/>
    <property type="evidence" value="ECO:0007669"/>
    <property type="project" value="TreeGrafter"/>
</dbReference>
<dbReference type="OrthoDB" id="10255013at2759"/>